<evidence type="ECO:0000313" key="1">
    <source>
        <dbReference type="EMBL" id="SHG48614.1"/>
    </source>
</evidence>
<dbReference type="EMBL" id="FQVE01000006">
    <property type="protein sequence ID" value="SHG48614.1"/>
    <property type="molecule type" value="Genomic_DNA"/>
</dbReference>
<accession>A0A1M5K773</accession>
<dbReference type="RefSeq" id="WP_175550418.1">
    <property type="nucleotide sequence ID" value="NZ_FQVE01000006.1"/>
</dbReference>
<dbReference type="AlphaFoldDB" id="A0A1M5K773"/>
<gene>
    <name evidence="1" type="ORF">SAMN02787073_4286</name>
</gene>
<protein>
    <recommendedName>
        <fullName evidence="3">Natural product</fullName>
    </recommendedName>
</protein>
<sequence>MKTKLFFNVQKLNREQLKNLKGAGPIRDRVCCTSNEEGYCCEWAINIQNCRYIFC</sequence>
<dbReference type="Proteomes" id="UP000184108">
    <property type="component" value="Unassembled WGS sequence"/>
</dbReference>
<reference evidence="2" key="1">
    <citation type="submission" date="2016-11" db="EMBL/GenBank/DDBJ databases">
        <authorList>
            <person name="Varghese N."/>
            <person name="Submissions S."/>
        </authorList>
    </citation>
    <scope>NUCLEOTIDE SEQUENCE [LARGE SCALE GENOMIC DNA]</scope>
    <source>
        <strain evidence="2">YR203</strain>
    </source>
</reference>
<proteinExistence type="predicted"/>
<organism evidence="1 2">
    <name type="scientific">Chryseobacterium vrystaatense</name>
    <dbReference type="NCBI Taxonomy" id="307480"/>
    <lineage>
        <taxon>Bacteria</taxon>
        <taxon>Pseudomonadati</taxon>
        <taxon>Bacteroidota</taxon>
        <taxon>Flavobacteriia</taxon>
        <taxon>Flavobacteriales</taxon>
        <taxon>Weeksellaceae</taxon>
        <taxon>Chryseobacterium group</taxon>
        <taxon>Chryseobacterium</taxon>
    </lineage>
</organism>
<evidence type="ECO:0008006" key="3">
    <source>
        <dbReference type="Google" id="ProtNLM"/>
    </source>
</evidence>
<name>A0A1M5K773_9FLAO</name>
<evidence type="ECO:0000313" key="2">
    <source>
        <dbReference type="Proteomes" id="UP000184108"/>
    </source>
</evidence>